<keyword evidence="12" id="KW-1185">Reference proteome</keyword>
<dbReference type="InterPro" id="IPR045281">
    <property type="entry name" value="CONSTANS-like"/>
</dbReference>
<name>A0A6P4BV54_ARADU</name>
<dbReference type="OrthoDB" id="153872at2759"/>
<dbReference type="PROSITE" id="PS50119">
    <property type="entry name" value="ZF_BBOX"/>
    <property type="match status" value="2"/>
</dbReference>
<dbReference type="Pfam" id="PF00643">
    <property type="entry name" value="zf-B_box"/>
    <property type="match status" value="1"/>
</dbReference>
<evidence type="ECO:0000256" key="4">
    <source>
        <dbReference type="ARBA" id="ARBA00022771"/>
    </source>
</evidence>
<dbReference type="KEGG" id="adu:107471551"/>
<dbReference type="Proteomes" id="UP000515211">
    <property type="component" value="Chromosome 10"/>
</dbReference>
<dbReference type="PANTHER" id="PTHR31319">
    <property type="entry name" value="ZINC FINGER PROTEIN CONSTANS-LIKE 4"/>
    <property type="match status" value="1"/>
</dbReference>
<dbReference type="GO" id="GO:0003700">
    <property type="term" value="F:DNA-binding transcription factor activity"/>
    <property type="evidence" value="ECO:0007669"/>
    <property type="project" value="TreeGrafter"/>
</dbReference>
<keyword evidence="6 8" id="KW-0539">Nucleus</keyword>
<evidence type="ECO:0000256" key="2">
    <source>
        <dbReference type="ARBA" id="ARBA00010024"/>
    </source>
</evidence>
<feature type="domain" description="B box-type" evidence="10">
    <location>
        <begin position="62"/>
        <end position="109"/>
    </location>
</feature>
<evidence type="ECO:0000256" key="6">
    <source>
        <dbReference type="ARBA" id="ARBA00023242"/>
    </source>
</evidence>
<feature type="compositionally biased region" description="Polar residues" evidence="9">
    <location>
        <begin position="297"/>
        <end position="309"/>
    </location>
</feature>
<feature type="region of interest" description="Disordered" evidence="9">
    <location>
        <begin position="297"/>
        <end position="318"/>
    </location>
</feature>
<dbReference type="AlphaFoldDB" id="A0A6P4BV54"/>
<reference evidence="13" key="2">
    <citation type="submission" date="2025-08" db="UniProtKB">
        <authorList>
            <consortium name="RefSeq"/>
        </authorList>
    </citation>
    <scope>IDENTIFICATION</scope>
    <source>
        <tissue evidence="13">Whole plant</tissue>
    </source>
</reference>
<evidence type="ECO:0000313" key="12">
    <source>
        <dbReference type="Proteomes" id="UP000515211"/>
    </source>
</evidence>
<dbReference type="RefSeq" id="XP_015946525.1">
    <property type="nucleotide sequence ID" value="XM_016091039.3"/>
</dbReference>
<feature type="domain" description="CCT" evidence="11">
    <location>
        <begin position="325"/>
        <end position="367"/>
    </location>
</feature>
<dbReference type="InterPro" id="IPR010402">
    <property type="entry name" value="CCT_domain"/>
</dbReference>
<dbReference type="PROSITE" id="PS51017">
    <property type="entry name" value="CCT"/>
    <property type="match status" value="1"/>
</dbReference>
<dbReference type="GO" id="GO:0005634">
    <property type="term" value="C:nucleus"/>
    <property type="evidence" value="ECO:0007669"/>
    <property type="project" value="UniProtKB-SubCell"/>
</dbReference>
<sequence>MMREGTNINIGGSCSSPNNWSRACDTCRSAPCVVYCRADSAYLCSACDDRVHAANRVASRHERVWVCEACERAPAAFLCKADAASLCSSCDSDIHSANPLAGRHHRVPILPISGCSSLIREGEQKEGEPERENDHVFEIEGTINNQNYNHGCEMEDEECEGDDEAEAASWLLPHPMRMGGNDESDGFLFCGGDGDGDGDEYLEFVDCDDDNNNNNNNQFSCLDHDQDQDMLHNYGGDHNQGNNHDSVVPVQMQQCFEFDSSKVGAGFSYNGSLSQSVSMSSMEVGVVPESTLSDVSISHSKPQIGTSEQFPPMPMPSSLLTPMDRVARVLRYKEKKKTRKFEKKIRYESRKAYAETRPRIKGRFAKRTDVEAEVDQMLSSTLMSEAGYGIVPSF</sequence>
<dbReference type="GeneID" id="107471551"/>
<evidence type="ECO:0000256" key="1">
    <source>
        <dbReference type="ARBA" id="ARBA00004123"/>
    </source>
</evidence>
<dbReference type="GO" id="GO:0009909">
    <property type="term" value="P:regulation of flower development"/>
    <property type="evidence" value="ECO:0007669"/>
    <property type="project" value="InterPro"/>
</dbReference>
<accession>A0A6P4BV54</accession>
<evidence type="ECO:0000256" key="5">
    <source>
        <dbReference type="ARBA" id="ARBA00022833"/>
    </source>
</evidence>
<evidence type="ECO:0000256" key="8">
    <source>
        <dbReference type="PROSITE-ProRule" id="PRU00357"/>
    </source>
</evidence>
<comment type="similarity">
    <text evidence="2">Belongs to the CONSTANS family.</text>
</comment>
<dbReference type="PANTHER" id="PTHR31319:SF39">
    <property type="entry name" value="ZINC FINGER PROTEIN CONSTANS-LIKE 1"/>
    <property type="match status" value="1"/>
</dbReference>
<feature type="domain" description="B box-type" evidence="10">
    <location>
        <begin position="19"/>
        <end position="66"/>
    </location>
</feature>
<keyword evidence="5" id="KW-0862">Zinc</keyword>
<dbReference type="InterPro" id="IPR049808">
    <property type="entry name" value="CONSTANS-like_Bbox1"/>
</dbReference>
<reference evidence="12" key="1">
    <citation type="journal article" date="2016" name="Nat. Genet.">
        <title>The genome sequences of Arachis duranensis and Arachis ipaensis, the diploid ancestors of cultivated peanut.</title>
        <authorList>
            <person name="Bertioli D.J."/>
            <person name="Cannon S.B."/>
            <person name="Froenicke L."/>
            <person name="Huang G."/>
            <person name="Farmer A.D."/>
            <person name="Cannon E.K."/>
            <person name="Liu X."/>
            <person name="Gao D."/>
            <person name="Clevenger J."/>
            <person name="Dash S."/>
            <person name="Ren L."/>
            <person name="Moretzsohn M.C."/>
            <person name="Shirasawa K."/>
            <person name="Huang W."/>
            <person name="Vidigal B."/>
            <person name="Abernathy B."/>
            <person name="Chu Y."/>
            <person name="Niederhuth C.E."/>
            <person name="Umale P."/>
            <person name="Araujo A.C."/>
            <person name="Kozik A."/>
            <person name="Kim K.D."/>
            <person name="Burow M.D."/>
            <person name="Varshney R.K."/>
            <person name="Wang X."/>
            <person name="Zhang X."/>
            <person name="Barkley N."/>
            <person name="Guimaraes P.M."/>
            <person name="Isobe S."/>
            <person name="Guo B."/>
            <person name="Liao B."/>
            <person name="Stalker H.T."/>
            <person name="Schmitz R.J."/>
            <person name="Scheffler B.E."/>
            <person name="Leal-Bertioli S.C."/>
            <person name="Xun X."/>
            <person name="Jackson S.A."/>
            <person name="Michelmore R."/>
            <person name="Ozias-Akins P."/>
        </authorList>
    </citation>
    <scope>NUCLEOTIDE SEQUENCE [LARGE SCALE GENOMIC DNA]</scope>
    <source>
        <strain evidence="12">cv. V14167</strain>
    </source>
</reference>
<evidence type="ECO:0000256" key="3">
    <source>
        <dbReference type="ARBA" id="ARBA00022723"/>
    </source>
</evidence>
<keyword evidence="3" id="KW-0479">Metal-binding</keyword>
<evidence type="ECO:0000256" key="9">
    <source>
        <dbReference type="SAM" id="MobiDB-lite"/>
    </source>
</evidence>
<evidence type="ECO:0000256" key="7">
    <source>
        <dbReference type="PROSITE-ProRule" id="PRU00024"/>
    </source>
</evidence>
<dbReference type="InterPro" id="IPR000315">
    <property type="entry name" value="Znf_B-box"/>
</dbReference>
<evidence type="ECO:0000313" key="13">
    <source>
        <dbReference type="RefSeq" id="XP_015946525.1"/>
    </source>
</evidence>
<gene>
    <name evidence="13" type="primary">LOC107471551</name>
</gene>
<keyword evidence="4 7" id="KW-0863">Zinc-finger</keyword>
<proteinExistence type="inferred from homology"/>
<dbReference type="CDD" id="cd19821">
    <property type="entry name" value="Bbox1_BBX-like"/>
    <property type="match status" value="2"/>
</dbReference>
<comment type="subcellular location">
    <subcellularLocation>
        <location evidence="1 8">Nucleus</location>
    </subcellularLocation>
</comment>
<dbReference type="Pfam" id="PF06203">
    <property type="entry name" value="CCT"/>
    <property type="match status" value="1"/>
</dbReference>
<dbReference type="GO" id="GO:0008270">
    <property type="term" value="F:zinc ion binding"/>
    <property type="evidence" value="ECO:0007669"/>
    <property type="project" value="UniProtKB-KW"/>
</dbReference>
<organism evidence="12 13">
    <name type="scientific">Arachis duranensis</name>
    <name type="common">Wild peanut</name>
    <dbReference type="NCBI Taxonomy" id="130453"/>
    <lineage>
        <taxon>Eukaryota</taxon>
        <taxon>Viridiplantae</taxon>
        <taxon>Streptophyta</taxon>
        <taxon>Embryophyta</taxon>
        <taxon>Tracheophyta</taxon>
        <taxon>Spermatophyta</taxon>
        <taxon>Magnoliopsida</taxon>
        <taxon>eudicotyledons</taxon>
        <taxon>Gunneridae</taxon>
        <taxon>Pentapetalae</taxon>
        <taxon>rosids</taxon>
        <taxon>fabids</taxon>
        <taxon>Fabales</taxon>
        <taxon>Fabaceae</taxon>
        <taxon>Papilionoideae</taxon>
        <taxon>50 kb inversion clade</taxon>
        <taxon>dalbergioids sensu lato</taxon>
        <taxon>Dalbergieae</taxon>
        <taxon>Pterocarpus clade</taxon>
        <taxon>Arachis</taxon>
    </lineage>
</organism>
<evidence type="ECO:0000259" key="10">
    <source>
        <dbReference type="PROSITE" id="PS50119"/>
    </source>
</evidence>
<evidence type="ECO:0000259" key="11">
    <source>
        <dbReference type="PROSITE" id="PS51017"/>
    </source>
</evidence>
<protein>
    <submittedName>
        <fullName evidence="13">Zinc finger protein CONSTANS-LIKE 2</fullName>
    </submittedName>
</protein>
<dbReference type="GO" id="GO:2000028">
    <property type="term" value="P:regulation of photoperiodism, flowering"/>
    <property type="evidence" value="ECO:0007669"/>
    <property type="project" value="TreeGrafter"/>
</dbReference>
<dbReference type="SMART" id="SM00336">
    <property type="entry name" value="BBOX"/>
    <property type="match status" value="2"/>
</dbReference>